<accession>A0AAV0U040</accession>
<name>A0AAV0U040_HYABA</name>
<organism evidence="2 3">
    <name type="scientific">Hyaloperonospora brassicae</name>
    <name type="common">Brassica downy mildew</name>
    <name type="synonym">Peronospora brassicae</name>
    <dbReference type="NCBI Taxonomy" id="162125"/>
    <lineage>
        <taxon>Eukaryota</taxon>
        <taxon>Sar</taxon>
        <taxon>Stramenopiles</taxon>
        <taxon>Oomycota</taxon>
        <taxon>Peronosporomycetes</taxon>
        <taxon>Peronosporales</taxon>
        <taxon>Peronosporaceae</taxon>
        <taxon>Hyaloperonospora</taxon>
    </lineage>
</organism>
<evidence type="ECO:0000313" key="3">
    <source>
        <dbReference type="Proteomes" id="UP001162031"/>
    </source>
</evidence>
<evidence type="ECO:0000256" key="1">
    <source>
        <dbReference type="SAM" id="MobiDB-lite"/>
    </source>
</evidence>
<reference evidence="2" key="1">
    <citation type="submission" date="2022-12" db="EMBL/GenBank/DDBJ databases">
        <authorList>
            <person name="Webb A."/>
        </authorList>
    </citation>
    <scope>NUCLEOTIDE SEQUENCE</scope>
    <source>
        <strain evidence="2">Hp1</strain>
    </source>
</reference>
<dbReference type="EMBL" id="CANTFL010000911">
    <property type="protein sequence ID" value="CAI5728623.1"/>
    <property type="molecule type" value="Genomic_DNA"/>
</dbReference>
<evidence type="ECO:0000313" key="2">
    <source>
        <dbReference type="EMBL" id="CAI5728623.1"/>
    </source>
</evidence>
<dbReference type="Proteomes" id="UP001162031">
    <property type="component" value="Unassembled WGS sequence"/>
</dbReference>
<dbReference type="AlphaFoldDB" id="A0AAV0U040"/>
<protein>
    <submittedName>
        <fullName evidence="2">Uncharacterized protein</fullName>
    </submittedName>
</protein>
<feature type="compositionally biased region" description="Polar residues" evidence="1">
    <location>
        <begin position="88"/>
        <end position="98"/>
    </location>
</feature>
<sequence>MSFVLMEEINDYQSFKQNALAMIDDDCHSASTVSDFCDEICVSSLFVDLNRGCCDQNHTQNRRCHQRQNEEHQQSQMQMQRLQRHFSNMGNVDGSSAISEAKGGAREPSSVTIKMLQPQKKVEPLKPSLTKMLAMENRWSATSMQSTVETMSPANSRLLECTQSTYSRSMSSNPTSLLDDPEVLRSEIMALMDEMYDEAKATVGRVTGAKGLAPTLTCKCDKRLDLNEGPTTHITSETPLECNLNTARDFLAAIFSLPKPSVSNRMTQTKEKDAEQEVHSESGADYCEAETKNCLDGAGLLRRYTEDDCELIVWAAISFHDSGKILFKERSWAVATRPAFPTSHQESVVCINHCLSSSKERRCLYIDGEHIDQVRNHAVGAKSAQVKATYRMLQQKMLIETGRGDLANFIM</sequence>
<comment type="caution">
    <text evidence="2">The sequence shown here is derived from an EMBL/GenBank/DDBJ whole genome shotgun (WGS) entry which is preliminary data.</text>
</comment>
<feature type="region of interest" description="Disordered" evidence="1">
    <location>
        <begin position="88"/>
        <end position="110"/>
    </location>
</feature>
<proteinExistence type="predicted"/>
<keyword evidence="3" id="KW-1185">Reference proteome</keyword>
<gene>
    <name evidence="2" type="ORF">HBR001_LOCUS4365</name>
</gene>